<keyword evidence="2" id="KW-1185">Reference proteome</keyword>
<dbReference type="STRING" id="1274.HX89_01440"/>
<proteinExistence type="predicted"/>
<dbReference type="HOGENOM" id="CLU_1924151_0_0_11"/>
<accession>A0A075JDY6</accession>
<sequence>MISLPVTIPRIVRGQDRKDADQRYSGVAAGPAERGSGTTTSVAFLADVGTTVDVIARVAGTTPPRDGDTADVVRHCFRTVDDGLALCCPLPATEHLRLGSVIRVRGDVTEQRTQGSNHVTEIRADELDLLG</sequence>
<name>A0A075JDY6_9MICO</name>
<protein>
    <submittedName>
        <fullName evidence="1">Uncharacterized protein</fullName>
    </submittedName>
</protein>
<dbReference type="EMBL" id="CP008889">
    <property type="protein sequence ID" value="AIF39865.1"/>
    <property type="molecule type" value="Genomic_DNA"/>
</dbReference>
<dbReference type="GeneID" id="41839911"/>
<dbReference type="RefSeq" id="WP_038566480.1">
    <property type="nucleotide sequence ID" value="NZ_CP008889.1"/>
</dbReference>
<organism evidence="1 2">
    <name type="scientific">Dermacoccus nishinomiyaensis</name>
    <dbReference type="NCBI Taxonomy" id="1274"/>
    <lineage>
        <taxon>Bacteria</taxon>
        <taxon>Bacillati</taxon>
        <taxon>Actinomycetota</taxon>
        <taxon>Actinomycetes</taxon>
        <taxon>Micrococcales</taxon>
        <taxon>Dermacoccaceae</taxon>
        <taxon>Dermacoccus</taxon>
    </lineage>
</organism>
<dbReference type="KEGG" id="dni:HX89_01440"/>
<dbReference type="OrthoDB" id="9971243at2"/>
<dbReference type="Proteomes" id="UP000027986">
    <property type="component" value="Chromosome"/>
</dbReference>
<gene>
    <name evidence="1" type="ORF">HX89_01440</name>
</gene>
<dbReference type="AlphaFoldDB" id="A0A075JDY6"/>
<evidence type="ECO:0000313" key="1">
    <source>
        <dbReference type="EMBL" id="AIF39865.1"/>
    </source>
</evidence>
<reference evidence="1 2" key="1">
    <citation type="submission" date="2014-07" db="EMBL/GenBank/DDBJ databases">
        <title>Genome Sequencing of Dermacoccus nishinomiyaensis.</title>
        <authorList>
            <person name="Hong K.W."/>
            <person name="Chan K.G."/>
        </authorList>
    </citation>
    <scope>NUCLEOTIDE SEQUENCE [LARGE SCALE GENOMIC DNA]</scope>
    <source>
        <strain evidence="1 2">M25</strain>
    </source>
</reference>
<evidence type="ECO:0000313" key="2">
    <source>
        <dbReference type="Proteomes" id="UP000027986"/>
    </source>
</evidence>